<dbReference type="OMA" id="CESKWES"/>
<feature type="domain" description="F-box" evidence="2">
    <location>
        <begin position="198"/>
        <end position="229"/>
    </location>
</feature>
<sequence length="1150" mass="118723">MDGYRFVMAVAARCFAALHDADAGGLPGEARSNVLRTLLHIQKLAFEEVILDSKKARQEFLFLHNYVQRRGCAPPQLPPAPAPAPAPAPGPTPTTPAAPAASTAAAVRKSKLNFNTFVGQVVKRLGLAAKPRPKASGPAPAPAPAASGVSATSTRRDPQPGEGATATALSPSVASAPARAAAAADNSGLPQQHPLQPLPPDVVHAILSRLDPRSAAAAAASCRSLRAATSQLLTHPLPPGFIGYLGAVQNIYLMDANRQRELSQESSEASKLALVLPLDASPVAGADLAMFQELRQKRARLLQKLEDPEEADFWMGVMRANGKGEPTGQAPNAFEEAVQRALQADARDVDVGKFERPAPHADSCPLASFRISAPVPLRPPVRRRAYGAADTAPGSAPAAACSSTADPSTSINTGGSSGSNIVPAADTGSAAATATADAVADSNTGTTDGCVIATARCDVERCNQLPVMSERYHFDGSLLAVSFPRGNTREDPGLGALVVMSSEQWEEERQRRRAERPAQRAGQHAAAAGQQQQQQQQRAAGRQQPGAGGEEEEEDEREPRQLHDIRCGGFFTGVECLCADAANGLVWAAADGGRRIKGFRAQVAPTAPGLMGCNNPTVCASATAGAGARVSTSASPSSRWRPRAVAPPRYGLQYTLCSDVDAGSRGGPVECVGLHVAGSRVVAVKANGAVLEWDLARVPPQQHEVKPHIDDCSSSEEDEEDEEQQGRPGAAAGGAAAAHQPPITSPTEEAVGFRGRLMPGRHASEIPNVEGTVGLPPDAVHLLPLPVDGAEAPLTGSRYGTPLEAGADLRTGLVYRTLMLLGAVPSGAAARGAAAAAAAPAAPPTPTHWAGVTLVVALSCNGGGGKGGGGLGGNMILAWDMETRRVRNRFFGHLLKVTDMASAPASCRQPHAFASCSYSGDVKVWDLRSSGGGAAITLTHSGTQPLSAVCLAASPTGAGADAPGGGGGGGDSGVLGAGMLCFAGGVNESIWCWDLRRGAARPLYELSTGNTLVRALAWHEPSCSLLAALEAPWVHHHGGHMKEHWLKVSVANDGTPVNDGLTGGPAGVGQAQAHAGAGEGEVAAGAGDGGAGVKRFWPRQAAHSPDQFPRYWSLAEGCVVQYRFQEGARGRVPPSQDPPFRRGFGQVLIN</sequence>
<feature type="region of interest" description="Disordered" evidence="1">
    <location>
        <begin position="387"/>
        <end position="420"/>
    </location>
</feature>
<name>A0A2K3D9R4_CHLRE</name>
<accession>A0A2K3D9R4</accession>
<dbReference type="SUPFAM" id="SSF81383">
    <property type="entry name" value="F-box domain"/>
    <property type="match status" value="1"/>
</dbReference>
<dbReference type="KEGG" id="cre:CHLRE_10g429300v5"/>
<feature type="compositionally biased region" description="Pro residues" evidence="1">
    <location>
        <begin position="75"/>
        <end position="96"/>
    </location>
</feature>
<evidence type="ECO:0000313" key="3">
    <source>
        <dbReference type="EMBL" id="PNW77272.1"/>
    </source>
</evidence>
<dbReference type="InParanoid" id="A0A2K3D9R4"/>
<organism evidence="3 4">
    <name type="scientific">Chlamydomonas reinhardtii</name>
    <name type="common">Chlamydomonas smithii</name>
    <dbReference type="NCBI Taxonomy" id="3055"/>
    <lineage>
        <taxon>Eukaryota</taxon>
        <taxon>Viridiplantae</taxon>
        <taxon>Chlorophyta</taxon>
        <taxon>core chlorophytes</taxon>
        <taxon>Chlorophyceae</taxon>
        <taxon>CS clade</taxon>
        <taxon>Chlamydomonadales</taxon>
        <taxon>Chlamydomonadaceae</taxon>
        <taxon>Chlamydomonas</taxon>
    </lineage>
</organism>
<dbReference type="Proteomes" id="UP000006906">
    <property type="component" value="Chromosome 10"/>
</dbReference>
<feature type="compositionally biased region" description="Low complexity" evidence="1">
    <location>
        <begin position="130"/>
        <end position="148"/>
    </location>
</feature>
<feature type="region of interest" description="Disordered" evidence="1">
    <location>
        <begin position="701"/>
        <end position="747"/>
    </location>
</feature>
<protein>
    <recommendedName>
        <fullName evidence="2">F-box domain-containing protein</fullName>
    </recommendedName>
</protein>
<keyword evidence="4" id="KW-1185">Reference proteome</keyword>
<feature type="compositionally biased region" description="Low complexity" evidence="1">
    <location>
        <begin position="519"/>
        <end position="545"/>
    </location>
</feature>
<dbReference type="InterPro" id="IPR001810">
    <property type="entry name" value="F-box_dom"/>
</dbReference>
<dbReference type="STRING" id="3055.A0A2K3D9R4"/>
<proteinExistence type="predicted"/>
<dbReference type="SUPFAM" id="SSF50978">
    <property type="entry name" value="WD40 repeat-like"/>
    <property type="match status" value="1"/>
</dbReference>
<evidence type="ECO:0000313" key="4">
    <source>
        <dbReference type="Proteomes" id="UP000006906"/>
    </source>
</evidence>
<dbReference type="GeneID" id="66054988"/>
<feature type="compositionally biased region" description="Acidic residues" evidence="1">
    <location>
        <begin position="713"/>
        <end position="723"/>
    </location>
</feature>
<dbReference type="SMART" id="SM00320">
    <property type="entry name" value="WD40"/>
    <property type="match status" value="2"/>
</dbReference>
<dbReference type="InterPro" id="IPR036322">
    <property type="entry name" value="WD40_repeat_dom_sf"/>
</dbReference>
<dbReference type="InterPro" id="IPR036047">
    <property type="entry name" value="F-box-like_dom_sf"/>
</dbReference>
<dbReference type="RefSeq" id="XP_042920009.1">
    <property type="nucleotide sequence ID" value="XM_043066612.1"/>
</dbReference>
<feature type="compositionally biased region" description="Basic and acidic residues" evidence="1">
    <location>
        <begin position="507"/>
        <end position="518"/>
    </location>
</feature>
<feature type="region of interest" description="Disordered" evidence="1">
    <location>
        <begin position="74"/>
        <end position="104"/>
    </location>
</feature>
<dbReference type="ExpressionAtlas" id="A0A2K3D9R4">
    <property type="expression patterns" value="baseline"/>
</dbReference>
<dbReference type="EMBL" id="CM008971">
    <property type="protein sequence ID" value="PNW77272.1"/>
    <property type="molecule type" value="Genomic_DNA"/>
</dbReference>
<dbReference type="InterPro" id="IPR015943">
    <property type="entry name" value="WD40/YVTN_repeat-like_dom_sf"/>
</dbReference>
<feature type="compositionally biased region" description="Low complexity" evidence="1">
    <location>
        <begin position="164"/>
        <end position="195"/>
    </location>
</feature>
<dbReference type="AlphaFoldDB" id="A0A2K3D9R4"/>
<feature type="compositionally biased region" description="Low complexity" evidence="1">
    <location>
        <begin position="729"/>
        <end position="738"/>
    </location>
</feature>
<dbReference type="Pfam" id="PF00646">
    <property type="entry name" value="F-box"/>
    <property type="match status" value="1"/>
</dbReference>
<reference evidence="3 4" key="1">
    <citation type="journal article" date="2007" name="Science">
        <title>The Chlamydomonas genome reveals the evolution of key animal and plant functions.</title>
        <authorList>
            <person name="Merchant S.S."/>
            <person name="Prochnik S.E."/>
            <person name="Vallon O."/>
            <person name="Harris E.H."/>
            <person name="Karpowicz S.J."/>
            <person name="Witman G.B."/>
            <person name="Terry A."/>
            <person name="Salamov A."/>
            <person name="Fritz-Laylin L.K."/>
            <person name="Marechal-Drouard L."/>
            <person name="Marshall W.F."/>
            <person name="Qu L.H."/>
            <person name="Nelson D.R."/>
            <person name="Sanderfoot A.A."/>
            <person name="Spalding M.H."/>
            <person name="Kapitonov V.V."/>
            <person name="Ren Q."/>
            <person name="Ferris P."/>
            <person name="Lindquist E."/>
            <person name="Shapiro H."/>
            <person name="Lucas S.M."/>
            <person name="Grimwood J."/>
            <person name="Schmutz J."/>
            <person name="Cardol P."/>
            <person name="Cerutti H."/>
            <person name="Chanfreau G."/>
            <person name="Chen C.L."/>
            <person name="Cognat V."/>
            <person name="Croft M.T."/>
            <person name="Dent R."/>
            <person name="Dutcher S."/>
            <person name="Fernandez E."/>
            <person name="Fukuzawa H."/>
            <person name="Gonzalez-Ballester D."/>
            <person name="Gonzalez-Halphen D."/>
            <person name="Hallmann A."/>
            <person name="Hanikenne M."/>
            <person name="Hippler M."/>
            <person name="Inwood W."/>
            <person name="Jabbari K."/>
            <person name="Kalanon M."/>
            <person name="Kuras R."/>
            <person name="Lefebvre P.A."/>
            <person name="Lemaire S.D."/>
            <person name="Lobanov A.V."/>
            <person name="Lohr M."/>
            <person name="Manuell A."/>
            <person name="Meier I."/>
            <person name="Mets L."/>
            <person name="Mittag M."/>
            <person name="Mittelmeier T."/>
            <person name="Moroney J.V."/>
            <person name="Moseley J."/>
            <person name="Napoli C."/>
            <person name="Nedelcu A.M."/>
            <person name="Niyogi K."/>
            <person name="Novoselov S.V."/>
            <person name="Paulsen I.T."/>
            <person name="Pazour G."/>
            <person name="Purton S."/>
            <person name="Ral J.P."/>
            <person name="Riano-Pachon D.M."/>
            <person name="Riekhof W."/>
            <person name="Rymarquis L."/>
            <person name="Schroda M."/>
            <person name="Stern D."/>
            <person name="Umen J."/>
            <person name="Willows R."/>
            <person name="Wilson N."/>
            <person name="Zimmer S.L."/>
            <person name="Allmer J."/>
            <person name="Balk J."/>
            <person name="Bisova K."/>
            <person name="Chen C.J."/>
            <person name="Elias M."/>
            <person name="Gendler K."/>
            <person name="Hauser C."/>
            <person name="Lamb M.R."/>
            <person name="Ledford H."/>
            <person name="Long J.C."/>
            <person name="Minagawa J."/>
            <person name="Page M.D."/>
            <person name="Pan J."/>
            <person name="Pootakham W."/>
            <person name="Roje S."/>
            <person name="Rose A."/>
            <person name="Stahlberg E."/>
            <person name="Terauchi A.M."/>
            <person name="Yang P."/>
            <person name="Ball S."/>
            <person name="Bowler C."/>
            <person name="Dieckmann C.L."/>
            <person name="Gladyshev V.N."/>
            <person name="Green P."/>
            <person name="Jorgensen R."/>
            <person name="Mayfield S."/>
            <person name="Mueller-Roeber B."/>
            <person name="Rajamani S."/>
            <person name="Sayre R.T."/>
            <person name="Brokstein P."/>
            <person name="Dubchak I."/>
            <person name="Goodstein D."/>
            <person name="Hornick L."/>
            <person name="Huang Y.W."/>
            <person name="Jhaveri J."/>
            <person name="Luo Y."/>
            <person name="Martinez D."/>
            <person name="Ngau W.C."/>
            <person name="Otillar B."/>
            <person name="Poliakov A."/>
            <person name="Porter A."/>
            <person name="Szajkowski L."/>
            <person name="Werner G."/>
            <person name="Zhou K."/>
            <person name="Grigoriev I.V."/>
            <person name="Rokhsar D.S."/>
            <person name="Grossman A.R."/>
        </authorList>
    </citation>
    <scope>NUCLEOTIDE SEQUENCE [LARGE SCALE GENOMIC DNA]</scope>
    <source>
        <strain evidence="4">CC-503</strain>
    </source>
</reference>
<evidence type="ECO:0000259" key="2">
    <source>
        <dbReference type="Pfam" id="PF00646"/>
    </source>
</evidence>
<dbReference type="OrthoDB" id="548949at2759"/>
<feature type="region of interest" description="Disordered" evidence="1">
    <location>
        <begin position="505"/>
        <end position="561"/>
    </location>
</feature>
<dbReference type="Gramene" id="PNW77272">
    <property type="protein sequence ID" value="PNW77272"/>
    <property type="gene ID" value="CHLRE_10g429300v5"/>
</dbReference>
<evidence type="ECO:0000256" key="1">
    <source>
        <dbReference type="SAM" id="MobiDB-lite"/>
    </source>
</evidence>
<dbReference type="InterPro" id="IPR001680">
    <property type="entry name" value="WD40_rpt"/>
</dbReference>
<dbReference type="Gene3D" id="2.130.10.10">
    <property type="entry name" value="YVTN repeat-like/Quinoprotein amine dehydrogenase"/>
    <property type="match status" value="1"/>
</dbReference>
<gene>
    <name evidence="3" type="ORF">CHLRE_10g429300v5</name>
</gene>
<feature type="region of interest" description="Disordered" evidence="1">
    <location>
        <begin position="130"/>
        <end position="197"/>
    </location>
</feature>